<dbReference type="Gene3D" id="3.20.20.190">
    <property type="entry name" value="Phosphatidylinositol (PI) phosphodiesterase"/>
    <property type="match status" value="1"/>
</dbReference>
<name>A0ABY8VNE5_9CORY</name>
<dbReference type="PANTHER" id="PTHR46211">
    <property type="entry name" value="GLYCEROPHOSPHORYL DIESTER PHOSPHODIESTERASE"/>
    <property type="match status" value="1"/>
</dbReference>
<dbReference type="PANTHER" id="PTHR46211:SF13">
    <property type="entry name" value="GLYCEROPHOSPHODIESTER PHOSPHODIESTERASE 1-RELATED"/>
    <property type="match status" value="1"/>
</dbReference>
<gene>
    <name evidence="2" type="ORF">QP029_03340</name>
</gene>
<dbReference type="PROSITE" id="PS51704">
    <property type="entry name" value="GP_PDE"/>
    <property type="match status" value="1"/>
</dbReference>
<reference evidence="2 3" key="1">
    <citation type="submission" date="2023-05" db="EMBL/GenBank/DDBJ databases">
        <title>Corynebacterium suedekumii sp. nov. and Corynebacterium breve sp. nov. isolated from raw cow's milk.</title>
        <authorList>
            <person name="Baer M.K."/>
            <person name="Mehl L."/>
            <person name="Hellmuth R."/>
            <person name="Marke G."/>
            <person name="Lipski A."/>
        </authorList>
    </citation>
    <scope>NUCLEOTIDE SEQUENCE [LARGE SCALE GENOMIC DNA]</scope>
    <source>
        <strain evidence="2 3">LM112</strain>
    </source>
</reference>
<keyword evidence="3" id="KW-1185">Reference proteome</keyword>
<accession>A0ABY8VNE5</accession>
<proteinExistence type="predicted"/>
<dbReference type="EMBL" id="CP126970">
    <property type="protein sequence ID" value="WIM70872.1"/>
    <property type="molecule type" value="Genomic_DNA"/>
</dbReference>
<sequence length="239" mass="27042">MRIVAHRGYSARYPELTRRAFEAALDLPIHGVECDVRLTLDGEVVVIHDPVIDRVADGRGRVSTHTLPRLRDYNFGTADDPQEVLTLGDLLDMVTEHDDKHIYIETKHPMRYGRILEEQVIRCLQHRGLADDPRIHVMSFAASAIVRMHHLAPQIDRIHLRRKIERWLNPVDTHPGSPTGLGLSLARAHRNPGLIGRYDVPTYMWTVNEPADMRWARDAGVDIIATDEPELALSVLGTG</sequence>
<dbReference type="InterPro" id="IPR030395">
    <property type="entry name" value="GP_PDE_dom"/>
</dbReference>
<evidence type="ECO:0000313" key="2">
    <source>
        <dbReference type="EMBL" id="WIM70872.1"/>
    </source>
</evidence>
<feature type="domain" description="GP-PDE" evidence="1">
    <location>
        <begin position="1"/>
        <end position="236"/>
    </location>
</feature>
<dbReference type="RefSeq" id="WP_284875452.1">
    <property type="nucleotide sequence ID" value="NZ_CP126970.1"/>
</dbReference>
<dbReference type="Proteomes" id="UP001238805">
    <property type="component" value="Chromosome"/>
</dbReference>
<dbReference type="InterPro" id="IPR017946">
    <property type="entry name" value="PLC-like_Pdiesterase_TIM-brl"/>
</dbReference>
<dbReference type="Pfam" id="PF03009">
    <property type="entry name" value="GDPD"/>
    <property type="match status" value="1"/>
</dbReference>
<dbReference type="SUPFAM" id="SSF51695">
    <property type="entry name" value="PLC-like phosphodiesterases"/>
    <property type="match status" value="1"/>
</dbReference>
<protein>
    <submittedName>
        <fullName evidence="2">Glycerophosphodiester phosphodiesterase family protein</fullName>
    </submittedName>
</protein>
<organism evidence="2 3">
    <name type="scientific">Corynebacterium suedekumii</name>
    <dbReference type="NCBI Taxonomy" id="3049801"/>
    <lineage>
        <taxon>Bacteria</taxon>
        <taxon>Bacillati</taxon>
        <taxon>Actinomycetota</taxon>
        <taxon>Actinomycetes</taxon>
        <taxon>Mycobacteriales</taxon>
        <taxon>Corynebacteriaceae</taxon>
        <taxon>Corynebacterium</taxon>
    </lineage>
</organism>
<evidence type="ECO:0000313" key="3">
    <source>
        <dbReference type="Proteomes" id="UP001238805"/>
    </source>
</evidence>
<evidence type="ECO:0000259" key="1">
    <source>
        <dbReference type="PROSITE" id="PS51704"/>
    </source>
</evidence>